<protein>
    <submittedName>
        <fullName evidence="1">Uncharacterized protein</fullName>
    </submittedName>
</protein>
<dbReference type="Proteomes" id="UP000030666">
    <property type="component" value="Unassembled WGS sequence"/>
</dbReference>
<accession>W7FSN2</accession>
<dbReference type="EMBL" id="KE123504">
    <property type="protein sequence ID" value="EUT82966.1"/>
    <property type="molecule type" value="Genomic_DNA"/>
</dbReference>
<gene>
    <name evidence="1" type="ORF">PFAG_03715</name>
</gene>
<reference evidence="1" key="1">
    <citation type="submission" date="2013-02" db="EMBL/GenBank/DDBJ databases">
        <title>The Genome Sequence of Plasmodium falciparum Santa Lucia.</title>
        <authorList>
            <consortium name="The Broad Institute Genome Sequencing Platform"/>
            <consortium name="The Broad Institute Genome Sequencing Center for Infectious Disease"/>
            <person name="Neafsey D."/>
            <person name="Cheeseman I."/>
            <person name="Volkman S."/>
            <person name="Adams J."/>
            <person name="Walker B."/>
            <person name="Young S.K."/>
            <person name="Zeng Q."/>
            <person name="Gargeya S."/>
            <person name="Fitzgerald M."/>
            <person name="Haas B."/>
            <person name="Abouelleil A."/>
            <person name="Alvarado L."/>
            <person name="Arachchi H.M."/>
            <person name="Berlin A.M."/>
            <person name="Chapman S.B."/>
            <person name="Dewar J."/>
            <person name="Goldberg J."/>
            <person name="Griggs A."/>
            <person name="Gujja S."/>
            <person name="Hansen M."/>
            <person name="Howarth C."/>
            <person name="Imamovic A."/>
            <person name="Larimer J."/>
            <person name="McCowan C."/>
            <person name="Murphy C."/>
            <person name="Neiman D."/>
            <person name="Pearson M."/>
            <person name="Priest M."/>
            <person name="Roberts A."/>
            <person name="Saif S."/>
            <person name="Shea T."/>
            <person name="Sisk P."/>
            <person name="Sykes S."/>
            <person name="Wortman J."/>
            <person name="Nusbaum C."/>
            <person name="Birren B."/>
        </authorList>
    </citation>
    <scope>NUCLEOTIDE SEQUENCE [LARGE SCALE GENOMIC DNA]</scope>
    <source>
        <strain evidence="1">Santa Lucia</strain>
    </source>
</reference>
<dbReference type="AlphaFoldDB" id="W7FSN2"/>
<name>W7FSN2_PLAFA</name>
<evidence type="ECO:0000313" key="1">
    <source>
        <dbReference type="EMBL" id="EUT82966.1"/>
    </source>
</evidence>
<proteinExistence type="predicted"/>
<organism evidence="1">
    <name type="scientific">Plasmodium falciparum Santa Lucia</name>
    <dbReference type="NCBI Taxonomy" id="478859"/>
    <lineage>
        <taxon>Eukaryota</taxon>
        <taxon>Sar</taxon>
        <taxon>Alveolata</taxon>
        <taxon>Apicomplexa</taxon>
        <taxon>Aconoidasida</taxon>
        <taxon>Haemosporida</taxon>
        <taxon>Plasmodiidae</taxon>
        <taxon>Plasmodium</taxon>
        <taxon>Plasmodium (Laverania)</taxon>
    </lineage>
</organism>
<sequence length="162" mass="19838">MKKIYLSICLMIIVIFKIFKKKQHIMDKHFYDRNFYKKHNHGFTCNLFLILYIPYKRSLCYDTLFNQMIKESTFPSKINVTYNLRYHLYYILDIINPNIIKVNIFINYLILLYKINKNEIYARCPFFSSNNNITKIINNTISRVQLCLFRQIILIYRQYTIN</sequence>